<dbReference type="AlphaFoldDB" id="A0A3B4FXN9"/>
<dbReference type="STRING" id="303518.ENSPNYP00000014509"/>
<evidence type="ECO:0000256" key="1">
    <source>
        <dbReference type="ARBA" id="ARBA00022859"/>
    </source>
</evidence>
<dbReference type="PANTHER" id="PTHR23268:SF102">
    <property type="entry name" value="IMMUNOGLOBULIN V-SET DOMAIN-CONTAINING PROTEIN"/>
    <property type="match status" value="1"/>
</dbReference>
<dbReference type="GeneTree" id="ENSGT00940000170858"/>
<organism evidence="3">
    <name type="scientific">Pundamilia nyererei</name>
    <dbReference type="NCBI Taxonomy" id="303518"/>
    <lineage>
        <taxon>Eukaryota</taxon>
        <taxon>Metazoa</taxon>
        <taxon>Chordata</taxon>
        <taxon>Craniata</taxon>
        <taxon>Vertebrata</taxon>
        <taxon>Euteleostomi</taxon>
        <taxon>Actinopterygii</taxon>
        <taxon>Neopterygii</taxon>
        <taxon>Teleostei</taxon>
        <taxon>Neoteleostei</taxon>
        <taxon>Acanthomorphata</taxon>
        <taxon>Ovalentaria</taxon>
        <taxon>Cichlomorphae</taxon>
        <taxon>Cichliformes</taxon>
        <taxon>Cichlidae</taxon>
        <taxon>African cichlids</taxon>
        <taxon>Pseudocrenilabrinae</taxon>
        <taxon>Haplochromini</taxon>
        <taxon>Pundamilia</taxon>
    </lineage>
</organism>
<sequence>RSSLFFFGLGVFLGLEVRQSSSDIIANVSSKVQIFCIHDKTDYYVMLWYQRPPGETAMKLIGYLYHKQVTMEDQYKSNFIISGDLTGSTAKNSSLIANAAQQGDSAVYYCAASKAQ</sequence>
<accession>A0A3B4FXN9</accession>
<evidence type="ECO:0000313" key="3">
    <source>
        <dbReference type="Ensembl" id="ENSPNYP00000014509.1"/>
    </source>
</evidence>
<dbReference type="GO" id="GO:0007166">
    <property type="term" value="P:cell surface receptor signaling pathway"/>
    <property type="evidence" value="ECO:0007669"/>
    <property type="project" value="TreeGrafter"/>
</dbReference>
<dbReference type="InterPro" id="IPR036179">
    <property type="entry name" value="Ig-like_dom_sf"/>
</dbReference>
<keyword evidence="1" id="KW-0391">Immunity</keyword>
<dbReference type="PANTHER" id="PTHR23268">
    <property type="entry name" value="T-CELL RECEPTOR BETA CHAIN"/>
    <property type="match status" value="1"/>
</dbReference>
<dbReference type="GO" id="GO:0005886">
    <property type="term" value="C:plasma membrane"/>
    <property type="evidence" value="ECO:0007669"/>
    <property type="project" value="TreeGrafter"/>
</dbReference>
<proteinExistence type="predicted"/>
<dbReference type="InterPro" id="IPR050413">
    <property type="entry name" value="TCR_beta_variable"/>
</dbReference>
<feature type="signal peptide" evidence="2">
    <location>
        <begin position="1"/>
        <end position="22"/>
    </location>
</feature>
<name>A0A3B4FXN9_9CICH</name>
<dbReference type="SUPFAM" id="SSF48726">
    <property type="entry name" value="Immunoglobulin"/>
    <property type="match status" value="1"/>
</dbReference>
<protein>
    <submittedName>
        <fullName evidence="3">Uncharacterized protein</fullName>
    </submittedName>
</protein>
<reference evidence="3" key="1">
    <citation type="submission" date="2023-09" db="UniProtKB">
        <authorList>
            <consortium name="Ensembl"/>
        </authorList>
    </citation>
    <scope>IDENTIFICATION</scope>
</reference>
<feature type="chain" id="PRO_5017282301" evidence="2">
    <location>
        <begin position="23"/>
        <end position="116"/>
    </location>
</feature>
<evidence type="ECO:0000256" key="2">
    <source>
        <dbReference type="SAM" id="SignalP"/>
    </source>
</evidence>
<dbReference type="Gene3D" id="2.60.40.10">
    <property type="entry name" value="Immunoglobulins"/>
    <property type="match status" value="1"/>
</dbReference>
<keyword evidence="2" id="KW-0732">Signal</keyword>
<dbReference type="InterPro" id="IPR013783">
    <property type="entry name" value="Ig-like_fold"/>
</dbReference>
<dbReference type="GO" id="GO:0002376">
    <property type="term" value="P:immune system process"/>
    <property type="evidence" value="ECO:0007669"/>
    <property type="project" value="UniProtKB-KW"/>
</dbReference>
<dbReference type="Ensembl" id="ENSPNYT00000014877.1">
    <property type="protein sequence ID" value="ENSPNYP00000014509.1"/>
    <property type="gene ID" value="ENSPNYG00000011005.1"/>
</dbReference>